<protein>
    <submittedName>
        <fullName evidence="7">GFA family protein</fullName>
    </submittedName>
</protein>
<dbReference type="Proteomes" id="UP000481876">
    <property type="component" value="Unassembled WGS sequence"/>
</dbReference>
<keyword evidence="4" id="KW-0456">Lyase</keyword>
<dbReference type="SUPFAM" id="SSF51316">
    <property type="entry name" value="Mss4-like"/>
    <property type="match status" value="1"/>
</dbReference>
<dbReference type="PANTHER" id="PTHR33337:SF40">
    <property type="entry name" value="CENP-V_GFA DOMAIN-CONTAINING PROTEIN-RELATED"/>
    <property type="match status" value="1"/>
</dbReference>
<dbReference type="InterPro" id="IPR006913">
    <property type="entry name" value="CENP-V/GFA"/>
</dbReference>
<dbReference type="RefSeq" id="WP_010661174.1">
    <property type="nucleotide sequence ID" value="NZ_CP008820.1"/>
</dbReference>
<reference evidence="8" key="3">
    <citation type="submission" date="2020-10" db="EMBL/GenBank/DDBJ databases">
        <title>Enrichment of novel Verrucomicrobia, Bacteroidetes and Krumholzibacteria in an oxygen-limited, methane- and iron-fed bioreactor inoculated with Bothnian Sea sediments.</title>
        <authorList>
            <person name="Martins P.D."/>
            <person name="de Jong A."/>
            <person name="Lenstra W.K."/>
            <person name="van Helmond N.A.G.M."/>
            <person name="Slomp C.P."/>
            <person name="Jetten M.S.M."/>
            <person name="Welte C.U."/>
            <person name="Rasigraf O."/>
        </authorList>
    </citation>
    <scope>NUCLEOTIDE SEQUENCE</scope>
    <source>
        <strain evidence="8">MAG47</strain>
    </source>
</reference>
<dbReference type="GO" id="GO:0016846">
    <property type="term" value="F:carbon-sulfur lyase activity"/>
    <property type="evidence" value="ECO:0007669"/>
    <property type="project" value="InterPro"/>
</dbReference>
<evidence type="ECO:0000256" key="4">
    <source>
        <dbReference type="ARBA" id="ARBA00023239"/>
    </source>
</evidence>
<comment type="similarity">
    <text evidence="1">Belongs to the Gfa family.</text>
</comment>
<evidence type="ECO:0000313" key="6">
    <source>
        <dbReference type="EMBL" id="KAB2766486.1"/>
    </source>
</evidence>
<dbReference type="EMBL" id="WBWX01000012">
    <property type="protein sequence ID" value="KAB2792075.1"/>
    <property type="molecule type" value="Genomic_DNA"/>
</dbReference>
<keyword evidence="2" id="KW-0479">Metal-binding</keyword>
<name>A0A011TP65_BRUAN</name>
<proteinExistence type="inferred from homology"/>
<accession>A0A011TP65</accession>
<comment type="caution">
    <text evidence="7">The sequence shown here is derived from an EMBL/GenBank/DDBJ whole genome shotgun (WGS) entry which is preliminary data.</text>
</comment>
<dbReference type="EMBL" id="JACZKO010000025">
    <property type="protein sequence ID" value="MBE0560684.1"/>
    <property type="molecule type" value="Genomic_DNA"/>
</dbReference>
<organism evidence="7 9">
    <name type="scientific">Brucella anthropi</name>
    <name type="common">Ochrobactrum anthropi</name>
    <dbReference type="NCBI Taxonomy" id="529"/>
    <lineage>
        <taxon>Bacteria</taxon>
        <taxon>Pseudomonadati</taxon>
        <taxon>Pseudomonadota</taxon>
        <taxon>Alphaproteobacteria</taxon>
        <taxon>Hyphomicrobiales</taxon>
        <taxon>Brucellaceae</taxon>
        <taxon>Brucella/Ochrobactrum group</taxon>
        <taxon>Brucella</taxon>
    </lineage>
</organism>
<dbReference type="InterPro" id="IPR011057">
    <property type="entry name" value="Mss4-like_sf"/>
</dbReference>
<dbReference type="Pfam" id="PF04828">
    <property type="entry name" value="GFA"/>
    <property type="match status" value="1"/>
</dbReference>
<dbReference type="Gene3D" id="3.90.1590.10">
    <property type="entry name" value="glutathione-dependent formaldehyde- activating enzyme (gfa)"/>
    <property type="match status" value="1"/>
</dbReference>
<evidence type="ECO:0000313" key="9">
    <source>
        <dbReference type="Proteomes" id="UP000441102"/>
    </source>
</evidence>
<evidence type="ECO:0000313" key="10">
    <source>
        <dbReference type="Proteomes" id="UP000481876"/>
    </source>
</evidence>
<dbReference type="GO" id="GO:0046872">
    <property type="term" value="F:metal ion binding"/>
    <property type="evidence" value="ECO:0007669"/>
    <property type="project" value="UniProtKB-KW"/>
</dbReference>
<evidence type="ECO:0000256" key="2">
    <source>
        <dbReference type="ARBA" id="ARBA00022723"/>
    </source>
</evidence>
<dbReference type="PANTHER" id="PTHR33337">
    <property type="entry name" value="GFA DOMAIN-CONTAINING PROTEIN"/>
    <property type="match status" value="1"/>
</dbReference>
<evidence type="ECO:0000256" key="1">
    <source>
        <dbReference type="ARBA" id="ARBA00005495"/>
    </source>
</evidence>
<evidence type="ECO:0000256" key="3">
    <source>
        <dbReference type="ARBA" id="ARBA00022833"/>
    </source>
</evidence>
<reference evidence="9 10" key="1">
    <citation type="submission" date="2019-09" db="EMBL/GenBank/DDBJ databases">
        <title>Taxonomic organization of the family Brucellaceae based on a phylogenomic approach.</title>
        <authorList>
            <person name="Leclercq S."/>
            <person name="Cloeckaert A."/>
            <person name="Zygmunt M.S."/>
        </authorList>
    </citation>
    <scope>NUCLEOTIDE SEQUENCE [LARGE SCALE GENOMIC DNA]</scope>
    <source>
        <strain evidence="7 9">CCUG 34461</strain>
        <strain evidence="6 10">LMG 3313</strain>
    </source>
</reference>
<sequence>MGAGERLNGQCLCGEVKFTASPVKMEMDVCHCSMCRRWSGGAFMAVNCGTSVEIENEAALATYSSSEWGERRFCSKCGSSLFWRGVHDGMTVVSMQAFAEPERFHFAEEIFIDNKPANYDFANDTHRMTGEEFLAALAAKQEAEHG</sequence>
<evidence type="ECO:0000313" key="7">
    <source>
        <dbReference type="EMBL" id="KAB2792075.1"/>
    </source>
</evidence>
<feature type="domain" description="CENP-V/GFA" evidence="5">
    <location>
        <begin position="7"/>
        <end position="120"/>
    </location>
</feature>
<evidence type="ECO:0000313" key="8">
    <source>
        <dbReference type="EMBL" id="MBE0560684.1"/>
    </source>
</evidence>
<evidence type="ECO:0000259" key="5">
    <source>
        <dbReference type="PROSITE" id="PS51891"/>
    </source>
</evidence>
<dbReference type="PROSITE" id="PS51891">
    <property type="entry name" value="CENP_V_GFA"/>
    <property type="match status" value="1"/>
</dbReference>
<gene>
    <name evidence="6" type="ORF">F9L04_16770</name>
    <name evidence="7" type="ORF">F9L06_22405</name>
    <name evidence="8" type="ORF">IH622_07660</name>
</gene>
<reference evidence="8" key="2">
    <citation type="submission" date="2020-09" db="EMBL/GenBank/DDBJ databases">
        <authorList>
            <person name="Dalcin Martins P."/>
        </authorList>
    </citation>
    <scope>NUCLEOTIDE SEQUENCE</scope>
    <source>
        <strain evidence="8">MAG47</strain>
    </source>
</reference>
<dbReference type="Proteomes" id="UP000441102">
    <property type="component" value="Unassembled WGS sequence"/>
</dbReference>
<dbReference type="Proteomes" id="UP000642265">
    <property type="component" value="Unassembled WGS sequence"/>
</dbReference>
<dbReference type="AlphaFoldDB" id="A0A011TP65"/>
<dbReference type="EMBL" id="WBWS01000017">
    <property type="protein sequence ID" value="KAB2766486.1"/>
    <property type="molecule type" value="Genomic_DNA"/>
</dbReference>
<dbReference type="GeneID" id="61317128"/>
<keyword evidence="3" id="KW-0862">Zinc</keyword>